<organism evidence="4 5">
    <name type="scientific">Mucilaginibacter paludis DSM 18603</name>
    <dbReference type="NCBI Taxonomy" id="714943"/>
    <lineage>
        <taxon>Bacteria</taxon>
        <taxon>Pseudomonadati</taxon>
        <taxon>Bacteroidota</taxon>
        <taxon>Sphingobacteriia</taxon>
        <taxon>Sphingobacteriales</taxon>
        <taxon>Sphingobacteriaceae</taxon>
        <taxon>Mucilaginibacter</taxon>
    </lineage>
</organism>
<evidence type="ECO:0000259" key="2">
    <source>
        <dbReference type="Pfam" id="PF17148"/>
    </source>
</evidence>
<accession>H1YBP0</accession>
<dbReference type="PANTHER" id="PTHR38478">
    <property type="entry name" value="PEPTIDASE M1A AND M12B"/>
    <property type="match status" value="1"/>
</dbReference>
<dbReference type="InterPro" id="IPR033413">
    <property type="entry name" value="DUF5117"/>
</dbReference>
<evidence type="ECO:0000313" key="5">
    <source>
        <dbReference type="Proteomes" id="UP000002774"/>
    </source>
</evidence>
<dbReference type="PANTHER" id="PTHR38478:SF1">
    <property type="entry name" value="ZINC DEPENDENT METALLOPROTEASE DOMAIN LIPOPROTEIN"/>
    <property type="match status" value="1"/>
</dbReference>
<dbReference type="RefSeq" id="WP_008505938.1">
    <property type="nucleotide sequence ID" value="NZ_CM001403.1"/>
</dbReference>
<dbReference type="Gene3D" id="3.40.390.10">
    <property type="entry name" value="Collagenase (Catalytic Domain)"/>
    <property type="match status" value="1"/>
</dbReference>
<evidence type="ECO:0008006" key="6">
    <source>
        <dbReference type="Google" id="ProtNLM"/>
    </source>
</evidence>
<dbReference type="InterPro" id="IPR024079">
    <property type="entry name" value="MetalloPept_cat_dom_sf"/>
</dbReference>
<protein>
    <recommendedName>
        <fullName evidence="6">Peptidase M10A and M12B matrixin and adamalysin</fullName>
    </recommendedName>
</protein>
<proteinExistence type="predicted"/>
<dbReference type="Proteomes" id="UP000002774">
    <property type="component" value="Chromosome"/>
</dbReference>
<feature type="domain" description="DUF5117" evidence="2">
    <location>
        <begin position="106"/>
        <end position="284"/>
    </location>
</feature>
<dbReference type="Pfam" id="PF17162">
    <property type="entry name" value="DUF5118"/>
    <property type="match status" value="1"/>
</dbReference>
<reference evidence="4" key="1">
    <citation type="submission" date="2011-09" db="EMBL/GenBank/DDBJ databases">
        <title>The permanent draft genome of Mucilaginibacter paludis DSM 18603.</title>
        <authorList>
            <consortium name="US DOE Joint Genome Institute (JGI-PGF)"/>
            <person name="Lucas S."/>
            <person name="Han J."/>
            <person name="Lapidus A."/>
            <person name="Bruce D."/>
            <person name="Goodwin L."/>
            <person name="Pitluck S."/>
            <person name="Peters L."/>
            <person name="Kyrpides N."/>
            <person name="Mavromatis K."/>
            <person name="Ivanova N."/>
            <person name="Mikhailova N."/>
            <person name="Held B."/>
            <person name="Detter J.C."/>
            <person name="Tapia R."/>
            <person name="Han C."/>
            <person name="Land M."/>
            <person name="Hauser L."/>
            <person name="Markowitz V."/>
            <person name="Cheng J.-F."/>
            <person name="Hugenholtz P."/>
            <person name="Woyke T."/>
            <person name="Wu D."/>
            <person name="Tindall B."/>
            <person name="Brambilla E."/>
            <person name="Klenk H.-P."/>
            <person name="Eisen J.A."/>
        </authorList>
    </citation>
    <scope>NUCLEOTIDE SEQUENCE [LARGE SCALE GENOMIC DNA]</scope>
    <source>
        <strain evidence="4">DSM 18603</strain>
    </source>
</reference>
<evidence type="ECO:0000313" key="4">
    <source>
        <dbReference type="EMBL" id="EHQ26003.1"/>
    </source>
</evidence>
<dbReference type="InterPro" id="IPR033428">
    <property type="entry name" value="DUF5118"/>
</dbReference>
<dbReference type="Pfam" id="PF17148">
    <property type="entry name" value="DUF5117"/>
    <property type="match status" value="1"/>
</dbReference>
<dbReference type="InterPro" id="IPR034032">
    <property type="entry name" value="Zn_MMP-like_bac"/>
</dbReference>
<dbReference type="Pfam" id="PF16313">
    <property type="entry name" value="DUF4953"/>
    <property type="match status" value="1"/>
</dbReference>
<dbReference type="EMBL" id="CM001403">
    <property type="protein sequence ID" value="EHQ26003.1"/>
    <property type="molecule type" value="Genomic_DNA"/>
</dbReference>
<evidence type="ECO:0000259" key="1">
    <source>
        <dbReference type="Pfam" id="PF16313"/>
    </source>
</evidence>
<dbReference type="SUPFAM" id="SSF55486">
    <property type="entry name" value="Metalloproteases ('zincins'), catalytic domain"/>
    <property type="match status" value="1"/>
</dbReference>
<gene>
    <name evidence="4" type="ORF">Mucpa_1851</name>
</gene>
<dbReference type="HOGENOM" id="CLU_008630_1_0_10"/>
<name>H1YBP0_9SPHI</name>
<dbReference type="GO" id="GO:0008237">
    <property type="term" value="F:metallopeptidase activity"/>
    <property type="evidence" value="ECO:0007669"/>
    <property type="project" value="InterPro"/>
</dbReference>
<dbReference type="STRING" id="714943.Mucpa_1851"/>
<dbReference type="eggNOG" id="COG5549">
    <property type="taxonomic scope" value="Bacteria"/>
</dbReference>
<feature type="domain" description="DUF5118" evidence="3">
    <location>
        <begin position="45"/>
        <end position="91"/>
    </location>
</feature>
<keyword evidence="5" id="KW-1185">Reference proteome</keyword>
<dbReference type="AlphaFoldDB" id="H1YBP0"/>
<dbReference type="CDD" id="cd04276">
    <property type="entry name" value="ZnMc_MMP_like_2"/>
    <property type="match status" value="1"/>
</dbReference>
<sequence>MIKEFIFSIARSVSFIFAFTVLPCCCFSQGVIWGGGGLPSAGPVAFNKLIKPNARVNKGMFTIYTTEGHYYLRINDTLLNRPMMVVSRVVQSSAGTIDEKNGIYGGDGLGESDITFDKANGKINIRNLTFAERSKDNTQNGLLKALNKNNLAEILMSWDIKAYGPDSTSTVIDITELLTGNSNLMTGHASTLNYQSDKSFVEDIRSFPANTEIRTFKTYGIGKGDTTNTIRINTSFVLLPDKPMHERALDARIGYFTPYNVDYDRNPQQAKLELKISRWRLQPKPADMDKYRRGELVEPVKPIIFYIDPATPKQWVPYLKMGVDDWQAAFERAGFKNAIFAREVSPSDSTWSMNDARYSVIVYKPSFIANAAGPTIIDPRSGEIMESHVSWYHNVMTLLHNWYMLQAGMVDTAAQKPEFSTELMGQLIRFVSSHEIGHTLGLKHNFGSSSTVPVDSLRNKKWVELHGHTPSIMDYARFNYVAQPEDHISTKGIFPRIGDYDKWAIEWGYRVFPDITDERKERHILFNLVTDSLKNNKRLFYGEQSFLGIIDPRSQTEDLSNDVIAANTYGLKNLKRIVTRLPSWTFQYGDQFGENSGNSLKRTHPALLGQYFTYLMHAVNCIGLGYYNNLTSADTGRIFEPAPKLLQQRAMSFLNKEVFSKEPAWIAPEAITSQVWNPQRGLHPQLLASDILSALLAPQRLINLYDASVFYHERTFTLDDFLSQLKDGLWPELKSPVAVSHYHMVLQQQYVDNMLALISSFKNHGLSALVRAHLTVLQKNIERVAPLVKDTTTQYHYRDLLIQLKRLSSSV</sequence>
<evidence type="ECO:0000259" key="3">
    <source>
        <dbReference type="Pfam" id="PF17162"/>
    </source>
</evidence>
<feature type="domain" description="EcxA zinc-binding" evidence="1">
    <location>
        <begin position="417"/>
        <end position="734"/>
    </location>
</feature>
<dbReference type="InterPro" id="IPR032534">
    <property type="entry name" value="EcxA_zinc-bd"/>
</dbReference>